<protein>
    <submittedName>
        <fullName evidence="2">ATP-binding protein</fullName>
    </submittedName>
</protein>
<dbReference type="Proteomes" id="UP000654452">
    <property type="component" value="Unassembled WGS sequence"/>
</dbReference>
<reference evidence="2 3" key="1">
    <citation type="submission" date="2021-01" db="EMBL/GenBank/DDBJ databases">
        <title>Azospirillum sp. YIM DDC1 draft genome.</title>
        <authorList>
            <person name="Wang Y.-X."/>
        </authorList>
    </citation>
    <scope>NUCLEOTIDE SEQUENCE [LARGE SCALE GENOMIC DNA]</scope>
    <source>
        <strain evidence="2 3">YIM DDC1</strain>
    </source>
</reference>
<gene>
    <name evidence="2" type="ORF">JJL56_32670</name>
</gene>
<evidence type="ECO:0000259" key="1">
    <source>
        <dbReference type="Pfam" id="PF20720"/>
    </source>
</evidence>
<dbReference type="Pfam" id="PF20720">
    <property type="entry name" value="nSTAND3"/>
    <property type="match status" value="1"/>
</dbReference>
<feature type="domain" description="Novel STAND NTPase 3" evidence="1">
    <location>
        <begin position="11"/>
        <end position="171"/>
    </location>
</feature>
<keyword evidence="2" id="KW-0547">Nucleotide-binding</keyword>
<dbReference type="GO" id="GO:0005524">
    <property type="term" value="F:ATP binding"/>
    <property type="evidence" value="ECO:0007669"/>
    <property type="project" value="UniProtKB-KW"/>
</dbReference>
<evidence type="ECO:0000313" key="2">
    <source>
        <dbReference type="EMBL" id="MBK4723593.1"/>
    </source>
</evidence>
<sequence length="604" mass="67136">MARITRDSPRYVRTKHFYMARAQLADCGAVLISGPPGVGKTTLANMLMLDSVAEGFEPVAIRREVRDGIARFRPRTRQVFWYDDFLGATFIGDRSPFAERNEDGDLVDFIEAVRDAGSRFLLTTREHILQDALMSSGRLAYSGVPNLYYRMALEDLEDEQRARILYNHLYFGSLPQEHVVALVTAPAKLVGAVKHRNFSPRVVEWVTDFKRLKGVSPKDYPDHLEAAFDDPAACWEDTYRNQVSESARCLLLALYSLGGEARVTDLRRVWEPLQELRRSPSERREGAFDEALRSLDNSLTTVHQGTVTFLNPSIKEFIGGKLSGAIDNARDLLLTARLVAQLTQIWALAEAKRSSPLRTYIHGDGAPVLVEALARTLLHPYRLPGARGRSPVDIGPEARAAFVAKVLVALGSQGNISLLQQAIGQMLEVWSDGWRPNIPNAVELLYVLFDGRPHFDGSWDNLFQSVKIGVLGALFRSVRASDFLEIRTLATKLPERWAFDDHERYTQAFKRYIASAFPLEVIRCRSCREVMSLTAVLGGASIGTGFEWQSTFSMLEGAIRRLPEVGETAELKVDAAAAGNGMSDAMVAALFTTLLQHEGAPAPV</sequence>
<dbReference type="RefSeq" id="WP_200487925.1">
    <property type="nucleotide sequence ID" value="NZ_JAEPIV010000083.1"/>
</dbReference>
<dbReference type="SUPFAM" id="SSF52540">
    <property type="entry name" value="P-loop containing nucleoside triphosphate hydrolases"/>
    <property type="match status" value="1"/>
</dbReference>
<dbReference type="EMBL" id="JAEPIV010000083">
    <property type="protein sequence ID" value="MBK4723593.1"/>
    <property type="molecule type" value="Genomic_DNA"/>
</dbReference>
<dbReference type="InterPro" id="IPR027417">
    <property type="entry name" value="P-loop_NTPase"/>
</dbReference>
<evidence type="ECO:0000313" key="3">
    <source>
        <dbReference type="Proteomes" id="UP000654452"/>
    </source>
</evidence>
<organism evidence="2 3">
    <name type="scientific">Azospirillum aestuarii</name>
    <dbReference type="NCBI Taxonomy" id="2802052"/>
    <lineage>
        <taxon>Bacteria</taxon>
        <taxon>Pseudomonadati</taxon>
        <taxon>Pseudomonadota</taxon>
        <taxon>Alphaproteobacteria</taxon>
        <taxon>Rhodospirillales</taxon>
        <taxon>Azospirillaceae</taxon>
        <taxon>Azospirillum</taxon>
    </lineage>
</organism>
<keyword evidence="2" id="KW-0067">ATP-binding</keyword>
<comment type="caution">
    <text evidence="2">The sequence shown here is derived from an EMBL/GenBank/DDBJ whole genome shotgun (WGS) entry which is preliminary data.</text>
</comment>
<proteinExistence type="predicted"/>
<accession>A0ABS1IA61</accession>
<keyword evidence="3" id="KW-1185">Reference proteome</keyword>
<name>A0ABS1IA61_9PROT</name>
<dbReference type="InterPro" id="IPR049050">
    <property type="entry name" value="nSTAND3"/>
</dbReference>